<sequence>MRPEETPVLNSPFPSLQAFPNKGRSSQRYKNVQVLLLHWKTDDLFVLPELEDLATCFSGDYGFNTDIFAIPSDNPHLDLMLKIGALIKEHESDDTLFVVYYGGHAKIDESRQSTCLSNIP</sequence>
<protein>
    <submittedName>
        <fullName evidence="1">Putative rhodanese-like protein</fullName>
    </submittedName>
</protein>
<dbReference type="OrthoDB" id="4760831at2759"/>
<gene>
    <name evidence="1" type="ORF">UCDDA912_g06698</name>
</gene>
<evidence type="ECO:0000313" key="1">
    <source>
        <dbReference type="EMBL" id="KKY33323.1"/>
    </source>
</evidence>
<dbReference type="AlphaFoldDB" id="A0A0G2HDV5"/>
<reference evidence="1 2" key="2">
    <citation type="submission" date="2015-05" db="EMBL/GenBank/DDBJ databases">
        <authorList>
            <person name="Morales-Cruz A."/>
            <person name="Amrine K.C."/>
            <person name="Cantu D."/>
        </authorList>
    </citation>
    <scope>NUCLEOTIDE SEQUENCE [LARGE SCALE GENOMIC DNA]</scope>
    <source>
        <strain evidence="1">DA912</strain>
    </source>
</reference>
<evidence type="ECO:0000313" key="2">
    <source>
        <dbReference type="Proteomes" id="UP000034680"/>
    </source>
</evidence>
<organism evidence="1 2">
    <name type="scientific">Diaporthe ampelina</name>
    <dbReference type="NCBI Taxonomy" id="1214573"/>
    <lineage>
        <taxon>Eukaryota</taxon>
        <taxon>Fungi</taxon>
        <taxon>Dikarya</taxon>
        <taxon>Ascomycota</taxon>
        <taxon>Pezizomycotina</taxon>
        <taxon>Sordariomycetes</taxon>
        <taxon>Sordariomycetidae</taxon>
        <taxon>Diaporthales</taxon>
        <taxon>Diaporthaceae</taxon>
        <taxon>Diaporthe</taxon>
    </lineage>
</organism>
<accession>A0A0G2HDV5</accession>
<comment type="caution">
    <text evidence="1">The sequence shown here is derived from an EMBL/GenBank/DDBJ whole genome shotgun (WGS) entry which is preliminary data.</text>
</comment>
<dbReference type="EMBL" id="LCUC01000247">
    <property type="protein sequence ID" value="KKY33323.1"/>
    <property type="molecule type" value="Genomic_DNA"/>
</dbReference>
<dbReference type="Proteomes" id="UP000034680">
    <property type="component" value="Unassembled WGS sequence"/>
</dbReference>
<reference evidence="1 2" key="1">
    <citation type="submission" date="2015-05" db="EMBL/GenBank/DDBJ databases">
        <title>Distinctive expansion of gene families associated with plant cell wall degradation and secondary metabolism in the genomes of grapevine trunk pathogens.</title>
        <authorList>
            <person name="Lawrence D.P."/>
            <person name="Travadon R."/>
            <person name="Rolshausen P.E."/>
            <person name="Baumgartner K."/>
        </authorList>
    </citation>
    <scope>NUCLEOTIDE SEQUENCE [LARGE SCALE GENOMIC DNA]</scope>
    <source>
        <strain evidence="1">DA912</strain>
    </source>
</reference>
<keyword evidence="2" id="KW-1185">Reference proteome</keyword>
<name>A0A0G2HDV5_9PEZI</name>
<proteinExistence type="predicted"/>